<keyword evidence="4" id="KW-1185">Reference proteome</keyword>
<accession>A0A7X1TPE5</accession>
<dbReference type="Gene3D" id="3.20.20.140">
    <property type="entry name" value="Metal-dependent hydrolases"/>
    <property type="match status" value="1"/>
</dbReference>
<feature type="domain" description="Amidohydrolase-related" evidence="2">
    <location>
        <begin position="62"/>
        <end position="435"/>
    </location>
</feature>
<dbReference type="Proteomes" id="UP000326464">
    <property type="component" value="Unassembled WGS sequence"/>
</dbReference>
<proteinExistence type="predicted"/>
<dbReference type="Pfam" id="PF01979">
    <property type="entry name" value="Amidohydro_1"/>
    <property type="match status" value="1"/>
</dbReference>
<sequence length="481" mass="50204">MNGGTADPASPAVRAVWCESAWLGSEGVADAVRIEVDADGYVAGVRPGHPAQEGDVVLHGVAFPAAANGHSHAFHRALRGRTHDRGGTFWTWRETMYRAARALTPALYEDLATAAYAEMVAAGWTSVAEFHYIHHLPDGTPYGQGTGEPHAMELALARAAVRAGIRLTLLDTCYLAGGFGQPIEDGQRRFSDGSAERWLERLDALRATVAGLYPDHHVSVGAALHSVRAVPERDLAVIADRLPAGLPLHVHLSEQPAENKDCLRATGVTPAGLLQRHGLVDGRLSVVHATHLGEEDIALLGGAGAGVVLCPTTEADLADGLGPAGPLRAAGAVLALGTDQHAVVDPWLEMRALEHGERLRTGRRGHFDPEVLHGIASSGGARAQGRRSAGIGAGSVADLMAIDPHTARTAGSSWDQLAYTATAQDVTGVVVGGELTARNGTHITLGDPAESLVAAIARLDAAAAADDPTSASGYTHPRERH</sequence>
<dbReference type="GO" id="GO:0050416">
    <property type="term" value="F:formimidoylglutamate deiminase activity"/>
    <property type="evidence" value="ECO:0007669"/>
    <property type="project" value="UniProtKB-EC"/>
</dbReference>
<dbReference type="AlphaFoldDB" id="A0A7X1TPE5"/>
<dbReference type="PANTHER" id="PTHR43794:SF11">
    <property type="entry name" value="AMIDOHYDROLASE-RELATED DOMAIN-CONTAINING PROTEIN"/>
    <property type="match status" value="1"/>
</dbReference>
<dbReference type="EC" id="3.5.3.13" evidence="3"/>
<dbReference type="EMBL" id="VJXX01000005">
    <property type="protein sequence ID" value="MPY11757.1"/>
    <property type="molecule type" value="Genomic_DNA"/>
</dbReference>
<gene>
    <name evidence="3" type="ORF">FNH21_13700</name>
</gene>
<comment type="caution">
    <text evidence="3">The sequence shown here is derived from an EMBL/GenBank/DDBJ whole genome shotgun (WGS) entry which is preliminary data.</text>
</comment>
<dbReference type="OrthoDB" id="3204583at2"/>
<dbReference type="NCBIfam" id="NF006681">
    <property type="entry name" value="PRK09229.1-2"/>
    <property type="match status" value="1"/>
</dbReference>
<evidence type="ECO:0000313" key="4">
    <source>
        <dbReference type="Proteomes" id="UP000326464"/>
    </source>
</evidence>
<evidence type="ECO:0000256" key="1">
    <source>
        <dbReference type="ARBA" id="ARBA00022801"/>
    </source>
</evidence>
<dbReference type="InterPro" id="IPR010252">
    <property type="entry name" value="HutF"/>
</dbReference>
<dbReference type="InterPro" id="IPR011059">
    <property type="entry name" value="Metal-dep_hydrolase_composite"/>
</dbReference>
<evidence type="ECO:0000313" key="3">
    <source>
        <dbReference type="EMBL" id="MPY11757.1"/>
    </source>
</evidence>
<dbReference type="NCBIfam" id="TIGR02022">
    <property type="entry name" value="hutF"/>
    <property type="match status" value="1"/>
</dbReference>
<dbReference type="InterPro" id="IPR006680">
    <property type="entry name" value="Amidohydro-rel"/>
</dbReference>
<name>A0A7X1TPE5_9MICC</name>
<organism evidence="3 4">
    <name type="scientific">Arthrobacter bussei</name>
    <dbReference type="NCBI Taxonomy" id="2594179"/>
    <lineage>
        <taxon>Bacteria</taxon>
        <taxon>Bacillati</taxon>
        <taxon>Actinomycetota</taxon>
        <taxon>Actinomycetes</taxon>
        <taxon>Micrococcales</taxon>
        <taxon>Micrococcaceae</taxon>
        <taxon>Arthrobacter</taxon>
    </lineage>
</organism>
<dbReference type="SUPFAM" id="SSF51556">
    <property type="entry name" value="Metallo-dependent hydrolases"/>
    <property type="match status" value="1"/>
</dbReference>
<evidence type="ECO:0000259" key="2">
    <source>
        <dbReference type="Pfam" id="PF01979"/>
    </source>
</evidence>
<protein>
    <submittedName>
        <fullName evidence="3">Formimidoylglutamate deiminase</fullName>
        <ecNumber evidence="3">3.5.3.13</ecNumber>
    </submittedName>
</protein>
<dbReference type="SUPFAM" id="SSF51338">
    <property type="entry name" value="Composite domain of metallo-dependent hydrolases"/>
    <property type="match status" value="1"/>
</dbReference>
<dbReference type="InterPro" id="IPR050287">
    <property type="entry name" value="MTA/SAH_deaminase"/>
</dbReference>
<dbReference type="InterPro" id="IPR032466">
    <property type="entry name" value="Metal_Hydrolase"/>
</dbReference>
<keyword evidence="1 3" id="KW-0378">Hydrolase</keyword>
<reference evidence="4" key="1">
    <citation type="submission" date="2019-07" db="EMBL/GenBank/DDBJ databases">
        <title>Arthrobacter KR32 sp. nov., isolated from mountain cheese made of cows milk.</title>
        <authorList>
            <person name="Flegler A."/>
        </authorList>
    </citation>
    <scope>NUCLEOTIDE SEQUENCE [LARGE SCALE GENOMIC DNA]</scope>
    <source>
        <strain evidence="4">KR32</strain>
    </source>
</reference>
<dbReference type="PANTHER" id="PTHR43794">
    <property type="entry name" value="AMINOHYDROLASE SSNA-RELATED"/>
    <property type="match status" value="1"/>
</dbReference>
<dbReference type="Gene3D" id="2.30.40.10">
    <property type="entry name" value="Urease, subunit C, domain 1"/>
    <property type="match status" value="1"/>
</dbReference>